<keyword evidence="1" id="KW-0677">Repeat</keyword>
<evidence type="ECO:0000256" key="1">
    <source>
        <dbReference type="ARBA" id="ARBA00022737"/>
    </source>
</evidence>
<evidence type="ECO:0000259" key="5">
    <source>
        <dbReference type="PROSITE" id="PS50893"/>
    </source>
</evidence>
<evidence type="ECO:0000256" key="3">
    <source>
        <dbReference type="ARBA" id="ARBA00022840"/>
    </source>
</evidence>
<evidence type="ECO:0000256" key="2">
    <source>
        <dbReference type="ARBA" id="ARBA00022741"/>
    </source>
</evidence>
<evidence type="ECO:0000256" key="4">
    <source>
        <dbReference type="SAM" id="MobiDB-lite"/>
    </source>
</evidence>
<dbReference type="Proteomes" id="UP000623958">
    <property type="component" value="Unassembled WGS sequence"/>
</dbReference>
<sequence>MQVPSLTLDGVAFHLADGRCLFSDIHLHLDATPTGLVGRNGVGKSVLARILAGQLAPSRGRRSAQGRVHYLPQQVAVAAGASVADLAGMGPVVAALARIEAGSADPADFEAVGERWDIRRELATALRMQDLPEWEPGHPAALLSGGEAMRVALAGAWLAGADLLILDEPSNHLDRAQRERLRRRLADWPGGLLVVSHDRTLLEDMRQIVELSPQGLRCHGGGYGAYAEATARASAAAQAELDRQRAGLRRVERERQQAHQRMQRRQARGRQEGHEANQAPILLGLSKSRSEASQGRQQALQDRALAQQRDAVREAASQVAPERPVVLWPPRPLQRRRTAVLQGARLPFGPHAAHPLDLVLEAGRRIAVCGGNGRGKSTLLRMLAGRLMPAEGTCEVPVARAWLDQHLGGIDARLAPLSLLRDANPALPEADLRLRLVLLGLAAEALERPCASLSGGERLKVALACALYAAEPAELLLLDEPANHLDLPSRQALEAMLQDYPGTLVVVSHDEALLERLALDGRLDLDRERPRLEPW</sequence>
<dbReference type="FunFam" id="3.40.50.300:FF:001320">
    <property type="entry name" value="Heme ABC transporter ATP-binding protein"/>
    <property type="match status" value="1"/>
</dbReference>
<accession>A0A919KH90</accession>
<name>A0A919KH90_9XANT</name>
<feature type="domain" description="ABC transporter" evidence="5">
    <location>
        <begin position="335"/>
        <end position="535"/>
    </location>
</feature>
<reference evidence="6" key="2">
    <citation type="submission" date="2020-09" db="EMBL/GenBank/DDBJ databases">
        <authorList>
            <person name="Sun Q."/>
            <person name="Ohkuma M."/>
        </authorList>
    </citation>
    <scope>NUCLEOTIDE SEQUENCE</scope>
    <source>
        <strain evidence="6">JCM 13306</strain>
    </source>
</reference>
<dbReference type="GO" id="GO:0016887">
    <property type="term" value="F:ATP hydrolysis activity"/>
    <property type="evidence" value="ECO:0007669"/>
    <property type="project" value="InterPro"/>
</dbReference>
<keyword evidence="2" id="KW-0547">Nucleotide-binding</keyword>
<dbReference type="GO" id="GO:0005524">
    <property type="term" value="F:ATP binding"/>
    <property type="evidence" value="ECO:0007669"/>
    <property type="project" value="UniProtKB-KW"/>
</dbReference>
<organism evidence="6 7">
    <name type="scientific">Xanthomonas boreopolis</name>
    <dbReference type="NCBI Taxonomy" id="86183"/>
    <lineage>
        <taxon>Bacteria</taxon>
        <taxon>Pseudomonadati</taxon>
        <taxon>Pseudomonadota</taxon>
        <taxon>Gammaproteobacteria</taxon>
        <taxon>Lysobacterales</taxon>
        <taxon>Lysobacteraceae</taxon>
        <taxon>Xanthomonas</taxon>
    </lineage>
</organism>
<proteinExistence type="predicted"/>
<evidence type="ECO:0000313" key="7">
    <source>
        <dbReference type="Proteomes" id="UP000623958"/>
    </source>
</evidence>
<dbReference type="SMART" id="SM00382">
    <property type="entry name" value="AAA"/>
    <property type="match status" value="2"/>
</dbReference>
<dbReference type="InterPro" id="IPR003439">
    <property type="entry name" value="ABC_transporter-like_ATP-bd"/>
</dbReference>
<evidence type="ECO:0000313" key="6">
    <source>
        <dbReference type="EMBL" id="GHH48656.1"/>
    </source>
</evidence>
<gene>
    <name evidence="6" type="ORF">GCM10009090_06960</name>
</gene>
<dbReference type="Gene3D" id="3.40.50.300">
    <property type="entry name" value="P-loop containing nucleotide triphosphate hydrolases"/>
    <property type="match status" value="2"/>
</dbReference>
<dbReference type="Pfam" id="PF00005">
    <property type="entry name" value="ABC_tran"/>
    <property type="match status" value="2"/>
</dbReference>
<dbReference type="PROSITE" id="PS50893">
    <property type="entry name" value="ABC_TRANSPORTER_2"/>
    <property type="match status" value="2"/>
</dbReference>
<feature type="region of interest" description="Disordered" evidence="4">
    <location>
        <begin position="238"/>
        <end position="321"/>
    </location>
</feature>
<dbReference type="PANTHER" id="PTHR19211">
    <property type="entry name" value="ATP-BINDING TRANSPORT PROTEIN-RELATED"/>
    <property type="match status" value="1"/>
</dbReference>
<protein>
    <submittedName>
        <fullName evidence="6">ABC transporter ATP-binding protein</fullName>
    </submittedName>
</protein>
<dbReference type="AlphaFoldDB" id="A0A919KH90"/>
<dbReference type="RefSeq" id="WP_434028569.1">
    <property type="nucleotide sequence ID" value="NZ_BNBA01000004.1"/>
</dbReference>
<feature type="domain" description="ABC transporter" evidence="5">
    <location>
        <begin position="6"/>
        <end position="239"/>
    </location>
</feature>
<comment type="caution">
    <text evidence="6">The sequence shown here is derived from an EMBL/GenBank/DDBJ whole genome shotgun (WGS) entry which is preliminary data.</text>
</comment>
<dbReference type="InterPro" id="IPR003593">
    <property type="entry name" value="AAA+_ATPase"/>
</dbReference>
<reference evidence="6" key="1">
    <citation type="journal article" date="2014" name="Int. J. Syst. Evol. Microbiol.">
        <title>Complete genome sequence of Corynebacterium casei LMG S-19264T (=DSM 44701T), isolated from a smear-ripened cheese.</title>
        <authorList>
            <consortium name="US DOE Joint Genome Institute (JGI-PGF)"/>
            <person name="Walter F."/>
            <person name="Albersmeier A."/>
            <person name="Kalinowski J."/>
            <person name="Ruckert C."/>
        </authorList>
    </citation>
    <scope>NUCLEOTIDE SEQUENCE</scope>
    <source>
        <strain evidence="6">JCM 13306</strain>
    </source>
</reference>
<dbReference type="EMBL" id="BNBA01000004">
    <property type="protein sequence ID" value="GHH48656.1"/>
    <property type="molecule type" value="Genomic_DNA"/>
</dbReference>
<dbReference type="PROSITE" id="PS00211">
    <property type="entry name" value="ABC_TRANSPORTER_1"/>
    <property type="match status" value="1"/>
</dbReference>
<dbReference type="CDD" id="cd03221">
    <property type="entry name" value="ABCF_EF-3"/>
    <property type="match status" value="1"/>
</dbReference>
<feature type="compositionally biased region" description="Low complexity" evidence="4">
    <location>
        <begin position="296"/>
        <end position="309"/>
    </location>
</feature>
<dbReference type="PANTHER" id="PTHR19211:SF6">
    <property type="entry name" value="BLL7188 PROTEIN"/>
    <property type="match status" value="1"/>
</dbReference>
<keyword evidence="3 6" id="KW-0067">ATP-binding</keyword>
<dbReference type="InterPro" id="IPR050611">
    <property type="entry name" value="ABCF"/>
</dbReference>
<keyword evidence="7" id="KW-1185">Reference proteome</keyword>
<dbReference type="InterPro" id="IPR017871">
    <property type="entry name" value="ABC_transporter-like_CS"/>
</dbReference>
<feature type="compositionally biased region" description="Basic and acidic residues" evidence="4">
    <location>
        <begin position="240"/>
        <end position="257"/>
    </location>
</feature>
<dbReference type="InterPro" id="IPR027417">
    <property type="entry name" value="P-loop_NTPase"/>
</dbReference>
<dbReference type="SUPFAM" id="SSF52540">
    <property type="entry name" value="P-loop containing nucleoside triphosphate hydrolases"/>
    <property type="match status" value="2"/>
</dbReference>